<dbReference type="GO" id="GO:0006355">
    <property type="term" value="P:regulation of DNA-templated transcription"/>
    <property type="evidence" value="ECO:0007669"/>
    <property type="project" value="InterPro"/>
</dbReference>
<dbReference type="Proteomes" id="UP000253094">
    <property type="component" value="Unassembled WGS sequence"/>
</dbReference>
<dbReference type="GO" id="GO:0005737">
    <property type="term" value="C:cytoplasm"/>
    <property type="evidence" value="ECO:0007669"/>
    <property type="project" value="TreeGrafter"/>
</dbReference>
<keyword evidence="5" id="KW-1185">Reference proteome</keyword>
<protein>
    <submittedName>
        <fullName evidence="4">LuxR family transcriptional regulator</fullName>
    </submittedName>
</protein>
<dbReference type="InterPro" id="IPR016032">
    <property type="entry name" value="Sig_transdc_resp-reg_C-effctor"/>
</dbReference>
<dbReference type="PANTHER" id="PTHR16305:SF35">
    <property type="entry name" value="TRANSCRIPTIONAL ACTIVATOR DOMAIN"/>
    <property type="match status" value="1"/>
</dbReference>
<dbReference type="InterPro" id="IPR036388">
    <property type="entry name" value="WH-like_DNA-bd_sf"/>
</dbReference>
<keyword evidence="1" id="KW-0547">Nucleotide-binding</keyword>
<dbReference type="InterPro" id="IPR000792">
    <property type="entry name" value="Tscrpt_reg_LuxR_C"/>
</dbReference>
<dbReference type="GO" id="GO:0004016">
    <property type="term" value="F:adenylate cyclase activity"/>
    <property type="evidence" value="ECO:0007669"/>
    <property type="project" value="TreeGrafter"/>
</dbReference>
<dbReference type="AlphaFoldDB" id="A0A367EWB3"/>
<gene>
    <name evidence="4" type="ORF">DQ384_35470</name>
</gene>
<dbReference type="SUPFAM" id="SSF52540">
    <property type="entry name" value="P-loop containing nucleoside triphosphate hydrolases"/>
    <property type="match status" value="1"/>
</dbReference>
<dbReference type="CDD" id="cd06170">
    <property type="entry name" value="LuxR_C_like"/>
    <property type="match status" value="1"/>
</dbReference>
<dbReference type="InterPro" id="IPR027417">
    <property type="entry name" value="P-loop_NTPase"/>
</dbReference>
<dbReference type="InterPro" id="IPR041664">
    <property type="entry name" value="AAA_16"/>
</dbReference>
<dbReference type="OrthoDB" id="134712at2"/>
<dbReference type="Gene3D" id="3.40.50.300">
    <property type="entry name" value="P-loop containing nucleotide triphosphate hydrolases"/>
    <property type="match status" value="1"/>
</dbReference>
<evidence type="ECO:0000259" key="3">
    <source>
        <dbReference type="PROSITE" id="PS50043"/>
    </source>
</evidence>
<dbReference type="PROSITE" id="PS50043">
    <property type="entry name" value="HTH_LUXR_2"/>
    <property type="match status" value="1"/>
</dbReference>
<dbReference type="PANTHER" id="PTHR16305">
    <property type="entry name" value="TESTICULAR SOLUBLE ADENYLYL CYCLASE"/>
    <property type="match status" value="1"/>
</dbReference>
<evidence type="ECO:0000313" key="4">
    <source>
        <dbReference type="EMBL" id="RCG22424.1"/>
    </source>
</evidence>
<dbReference type="RefSeq" id="WP_114033262.1">
    <property type="nucleotide sequence ID" value="NZ_QOIL01000028.1"/>
</dbReference>
<comment type="caution">
    <text evidence="4">The sequence shown here is derived from an EMBL/GenBank/DDBJ whole genome shotgun (WGS) entry which is preliminary data.</text>
</comment>
<reference evidence="4 5" key="1">
    <citation type="submission" date="2018-06" db="EMBL/GenBank/DDBJ databases">
        <title>Sphaerisporangium craniellae sp. nov., isolated from a marine sponge in the South China Sea.</title>
        <authorList>
            <person name="Li L."/>
        </authorList>
    </citation>
    <scope>NUCLEOTIDE SEQUENCE [LARGE SCALE GENOMIC DNA]</scope>
    <source>
        <strain evidence="4 5">CCTCC AA 208026</strain>
    </source>
</reference>
<dbReference type="GO" id="GO:0005524">
    <property type="term" value="F:ATP binding"/>
    <property type="evidence" value="ECO:0007669"/>
    <property type="project" value="UniProtKB-KW"/>
</dbReference>
<feature type="domain" description="HTH luxR-type" evidence="3">
    <location>
        <begin position="919"/>
        <end position="984"/>
    </location>
</feature>
<dbReference type="GO" id="GO:0003677">
    <property type="term" value="F:DNA binding"/>
    <property type="evidence" value="ECO:0007669"/>
    <property type="project" value="InterPro"/>
</dbReference>
<dbReference type="Gene3D" id="1.10.10.10">
    <property type="entry name" value="Winged helix-like DNA-binding domain superfamily/Winged helix DNA-binding domain"/>
    <property type="match status" value="1"/>
</dbReference>
<dbReference type="SMART" id="SM00421">
    <property type="entry name" value="HTH_LUXR"/>
    <property type="match status" value="1"/>
</dbReference>
<accession>A0A367EWB3</accession>
<sequence>MRVSSPVLVGRGDELDLIKGRLAATRDRRGDAVFVVGEAGIGKTRLVGECARHAADAGMVVLRGRGSAVGPAVPFRAVTEALLSLLRAADVPLDDSDLAPYRPALARLVPDWRGHATPGTGESVIVLAEAVLRLLAIIGRDRGCLMILDDLHDADAETLAVVEYLADNLADQPAVLLVTLQPGAHAAGDVSRAAVVRRAATAVTLRPLDEEQVRALAAACLGIDAGDLPGPVSDRLTRDADGIPFVVEELLGDLLDRRVLVRDGGGWRLTAAPGNEVPSNVLHGVAQRAAGLAAATQEVLHLAAVLGRQFPVEAVRAVLGLDESTLFGHLRAGVDAQLLVPDPAMPDWYAFRHSLIADALLAVLPSAERASLARRAADAVSAAHPGLPDDWCQFVAGLRLAAGDAHAAALLLAEAGRRALAAGATASAVTLLERSYELVPDGTRADDRARVLESFLQALAEAGQADRAFTVAARATWASVATLSAEPHVALHARLAWLAVVTGRWAEGAMSVKTARAVLGASPEPGLVARIDVVEAHLILNAGLGLDRAADAERLARHAVTSAAEAGLPEVACQALQLLAMIARRRGFDEADAHLSRMLALAERHDLRMWQINALFRLGVNESMRMDEQARLDQARQAARQTGAIMLGYSIDVVFAMRAVMHADFEEARALADRCASATARLRNVDDQQFAVLTAAAAAAHQARRQEMESLLAEFTRLGGARTQQAPLVSGFCQATCALLEEDRQRAMDELDQAWAWEEENPPVFYLTGRHGLRPLLLALASATSSAEGAPGSRDAGLAEYTAGAANAAADLRWNRQFLHLTHAVLLGRDGHHDAAATAVAEAMETAAPYHMARHLGLRLVAEAALADGWGDPVTWLHTAEEYFHQVDVPAVAAACRALLRKAGVTVAQRRTGHDRIPAELRKQGVTVREYQVLQLLTDRHSNHDIALRLHLSTRTVEKHVASLLARTGRPNRVDLAAYATELSERER</sequence>
<evidence type="ECO:0000256" key="2">
    <source>
        <dbReference type="ARBA" id="ARBA00022840"/>
    </source>
</evidence>
<dbReference type="Pfam" id="PF13191">
    <property type="entry name" value="AAA_16"/>
    <property type="match status" value="1"/>
</dbReference>
<dbReference type="Pfam" id="PF00196">
    <property type="entry name" value="GerE"/>
    <property type="match status" value="1"/>
</dbReference>
<evidence type="ECO:0000256" key="1">
    <source>
        <dbReference type="ARBA" id="ARBA00022741"/>
    </source>
</evidence>
<dbReference type="EMBL" id="QOIL01000028">
    <property type="protein sequence ID" value="RCG22424.1"/>
    <property type="molecule type" value="Genomic_DNA"/>
</dbReference>
<proteinExistence type="predicted"/>
<name>A0A367EWB3_9ACTN</name>
<organism evidence="4 5">
    <name type="scientific">Sphaerisporangium album</name>
    <dbReference type="NCBI Taxonomy" id="509200"/>
    <lineage>
        <taxon>Bacteria</taxon>
        <taxon>Bacillati</taxon>
        <taxon>Actinomycetota</taxon>
        <taxon>Actinomycetes</taxon>
        <taxon>Streptosporangiales</taxon>
        <taxon>Streptosporangiaceae</taxon>
        <taxon>Sphaerisporangium</taxon>
    </lineage>
</organism>
<dbReference type="InterPro" id="IPR003593">
    <property type="entry name" value="AAA+_ATPase"/>
</dbReference>
<evidence type="ECO:0000313" key="5">
    <source>
        <dbReference type="Proteomes" id="UP000253094"/>
    </source>
</evidence>
<dbReference type="SMART" id="SM00382">
    <property type="entry name" value="AAA"/>
    <property type="match status" value="1"/>
</dbReference>
<keyword evidence="2" id="KW-0067">ATP-binding</keyword>
<dbReference type="SUPFAM" id="SSF46894">
    <property type="entry name" value="C-terminal effector domain of the bipartite response regulators"/>
    <property type="match status" value="1"/>
</dbReference>